<evidence type="ECO:0000313" key="9">
    <source>
        <dbReference type="Proteomes" id="UP000601171"/>
    </source>
</evidence>
<dbReference type="InterPro" id="IPR003370">
    <property type="entry name" value="Chromate_transpt"/>
</dbReference>
<dbReference type="GO" id="GO:0015109">
    <property type="term" value="F:chromate transmembrane transporter activity"/>
    <property type="evidence" value="ECO:0007669"/>
    <property type="project" value="InterPro"/>
</dbReference>
<sequence>MNEKSKGQRFLQLFICFFKVGAFTFGGGFAMIPLIEREIVDNKKWISEKEIIDVFAVAQSLPGAIAINTSTFIGYKVLGRLGAVVATAGVVLPSLITITLIAMFFSIVRGNPIFDAIFDGISPAIVALILVAGVKIAKESVKDKLGAIILLFTVIAITFFKVQAIFVIIAGALIGIIIYFFFPKLSKKIINREEDDIGIS</sequence>
<dbReference type="Proteomes" id="UP000601171">
    <property type="component" value="Unassembled WGS sequence"/>
</dbReference>
<keyword evidence="4 7" id="KW-0812">Transmembrane</keyword>
<keyword evidence="9" id="KW-1185">Reference proteome</keyword>
<accession>A0A926IL33</accession>
<evidence type="ECO:0000256" key="6">
    <source>
        <dbReference type="ARBA" id="ARBA00023136"/>
    </source>
</evidence>
<comment type="subcellular location">
    <subcellularLocation>
        <location evidence="1">Cell membrane</location>
        <topology evidence="1">Multi-pass membrane protein</topology>
    </subcellularLocation>
</comment>
<organism evidence="8 9">
    <name type="scientific">Paratissierella segnis</name>
    <dbReference type="NCBI Taxonomy" id="2763679"/>
    <lineage>
        <taxon>Bacteria</taxon>
        <taxon>Bacillati</taxon>
        <taxon>Bacillota</taxon>
        <taxon>Tissierellia</taxon>
        <taxon>Tissierellales</taxon>
        <taxon>Tissierellaceae</taxon>
        <taxon>Paratissierella</taxon>
    </lineage>
</organism>
<evidence type="ECO:0000256" key="2">
    <source>
        <dbReference type="ARBA" id="ARBA00005262"/>
    </source>
</evidence>
<reference evidence="8" key="1">
    <citation type="submission" date="2020-08" db="EMBL/GenBank/DDBJ databases">
        <title>Genome public.</title>
        <authorList>
            <person name="Liu C."/>
            <person name="Sun Q."/>
        </authorList>
    </citation>
    <scope>NUCLEOTIDE SEQUENCE</scope>
    <source>
        <strain evidence="8">BX21</strain>
    </source>
</reference>
<feature type="transmembrane region" description="Helical" evidence="7">
    <location>
        <begin position="54"/>
        <end position="75"/>
    </location>
</feature>
<proteinExistence type="inferred from homology"/>
<evidence type="ECO:0000313" key="8">
    <source>
        <dbReference type="EMBL" id="MBC8589141.1"/>
    </source>
</evidence>
<feature type="transmembrane region" description="Helical" evidence="7">
    <location>
        <begin position="149"/>
        <end position="182"/>
    </location>
</feature>
<dbReference type="GO" id="GO:0005886">
    <property type="term" value="C:plasma membrane"/>
    <property type="evidence" value="ECO:0007669"/>
    <property type="project" value="UniProtKB-SubCell"/>
</dbReference>
<evidence type="ECO:0000256" key="3">
    <source>
        <dbReference type="ARBA" id="ARBA00022475"/>
    </source>
</evidence>
<dbReference type="AlphaFoldDB" id="A0A926IL33"/>
<dbReference type="Pfam" id="PF02417">
    <property type="entry name" value="Chromate_transp"/>
    <property type="match status" value="1"/>
</dbReference>
<comment type="similarity">
    <text evidence="2">Belongs to the chromate ion transporter (CHR) (TC 2.A.51) family.</text>
</comment>
<keyword evidence="3" id="KW-1003">Cell membrane</keyword>
<name>A0A926IL33_9FIRM</name>
<dbReference type="InterPro" id="IPR052518">
    <property type="entry name" value="CHR_Transporter"/>
</dbReference>
<evidence type="ECO:0000256" key="4">
    <source>
        <dbReference type="ARBA" id="ARBA00022692"/>
    </source>
</evidence>
<feature type="transmembrane region" description="Helical" evidence="7">
    <location>
        <begin position="12"/>
        <end position="34"/>
    </location>
</feature>
<comment type="caution">
    <text evidence="8">The sequence shown here is derived from an EMBL/GenBank/DDBJ whole genome shotgun (WGS) entry which is preliminary data.</text>
</comment>
<feature type="transmembrane region" description="Helical" evidence="7">
    <location>
        <begin position="117"/>
        <end position="137"/>
    </location>
</feature>
<dbReference type="RefSeq" id="WP_262430603.1">
    <property type="nucleotide sequence ID" value="NZ_JACRTG010000030.1"/>
</dbReference>
<evidence type="ECO:0000256" key="7">
    <source>
        <dbReference type="SAM" id="Phobius"/>
    </source>
</evidence>
<feature type="transmembrane region" description="Helical" evidence="7">
    <location>
        <begin position="81"/>
        <end position="105"/>
    </location>
</feature>
<dbReference type="PANTHER" id="PTHR43663:SF2">
    <property type="entry name" value="CHROMATE TRANSPORT PROTEIN-RELATED"/>
    <property type="match status" value="1"/>
</dbReference>
<keyword evidence="6 7" id="KW-0472">Membrane</keyword>
<evidence type="ECO:0000256" key="5">
    <source>
        <dbReference type="ARBA" id="ARBA00022989"/>
    </source>
</evidence>
<protein>
    <submittedName>
        <fullName evidence="8">Chromate transporter</fullName>
    </submittedName>
</protein>
<evidence type="ECO:0000256" key="1">
    <source>
        <dbReference type="ARBA" id="ARBA00004651"/>
    </source>
</evidence>
<gene>
    <name evidence="8" type="ORF">H8707_13045</name>
</gene>
<dbReference type="PANTHER" id="PTHR43663">
    <property type="entry name" value="CHROMATE TRANSPORT PROTEIN-RELATED"/>
    <property type="match status" value="1"/>
</dbReference>
<keyword evidence="5 7" id="KW-1133">Transmembrane helix</keyword>
<dbReference type="EMBL" id="JACRTG010000030">
    <property type="protein sequence ID" value="MBC8589141.1"/>
    <property type="molecule type" value="Genomic_DNA"/>
</dbReference>